<keyword evidence="3" id="KW-1185">Reference proteome</keyword>
<comment type="caution">
    <text evidence="2">The sequence shown here is derived from an EMBL/GenBank/DDBJ whole genome shotgun (WGS) entry which is preliminary data.</text>
</comment>
<dbReference type="AlphaFoldDB" id="A0AAD6D3E7"/>
<organism evidence="2 3">
    <name type="scientific">Penicillium frequentans</name>
    <dbReference type="NCBI Taxonomy" id="3151616"/>
    <lineage>
        <taxon>Eukaryota</taxon>
        <taxon>Fungi</taxon>
        <taxon>Dikarya</taxon>
        <taxon>Ascomycota</taxon>
        <taxon>Pezizomycotina</taxon>
        <taxon>Eurotiomycetes</taxon>
        <taxon>Eurotiomycetidae</taxon>
        <taxon>Eurotiales</taxon>
        <taxon>Aspergillaceae</taxon>
        <taxon>Penicillium</taxon>
    </lineage>
</organism>
<accession>A0AAD6D3E7</accession>
<gene>
    <name evidence="2" type="ORF">N7494_002309</name>
</gene>
<evidence type="ECO:0000256" key="1">
    <source>
        <dbReference type="SAM" id="MobiDB-lite"/>
    </source>
</evidence>
<dbReference type="EMBL" id="JAQIZZ010000002">
    <property type="protein sequence ID" value="KAJ5552931.1"/>
    <property type="molecule type" value="Genomic_DNA"/>
</dbReference>
<reference evidence="2 3" key="1">
    <citation type="journal article" date="2023" name="IMA Fungus">
        <title>Comparative genomic study of the Penicillium genus elucidates a diverse pangenome and 15 lateral gene transfer events.</title>
        <authorList>
            <person name="Petersen C."/>
            <person name="Sorensen T."/>
            <person name="Nielsen M.R."/>
            <person name="Sondergaard T.E."/>
            <person name="Sorensen J.L."/>
            <person name="Fitzpatrick D.A."/>
            <person name="Frisvad J.C."/>
            <person name="Nielsen K.L."/>
        </authorList>
    </citation>
    <scope>NUCLEOTIDE SEQUENCE [LARGE SCALE GENOMIC DNA]</scope>
    <source>
        <strain evidence="2 3">IBT 35679</strain>
    </source>
</reference>
<protein>
    <submittedName>
        <fullName evidence="2">Uncharacterized protein</fullName>
    </submittedName>
</protein>
<proteinExistence type="predicted"/>
<evidence type="ECO:0000313" key="2">
    <source>
        <dbReference type="EMBL" id="KAJ5552931.1"/>
    </source>
</evidence>
<evidence type="ECO:0000313" key="3">
    <source>
        <dbReference type="Proteomes" id="UP001220324"/>
    </source>
</evidence>
<dbReference type="Proteomes" id="UP001220324">
    <property type="component" value="Unassembled WGS sequence"/>
</dbReference>
<sequence length="144" mass="16559">MTSTDDGHDIASRSPATEEPQQTYSPGPIEPVLEMEEMLVARLTQGVDHCDWDQLQEKYTDAMDEHSRVEEDLRAQTTKLLDIFTAWSQTAMLQDEQRALKRFKTQMQHVQHSEVSVENKKKHYTEVVKAFQSALALLNEQLKA</sequence>
<name>A0AAD6D3E7_9EURO</name>
<feature type="compositionally biased region" description="Basic and acidic residues" evidence="1">
    <location>
        <begin position="1"/>
        <end position="11"/>
    </location>
</feature>
<feature type="region of interest" description="Disordered" evidence="1">
    <location>
        <begin position="1"/>
        <end position="28"/>
    </location>
</feature>